<gene>
    <name evidence="7" type="ORF">ACFSJD_28345</name>
</gene>
<feature type="region of interest" description="Disordered" evidence="4">
    <location>
        <begin position="348"/>
        <end position="367"/>
    </location>
</feature>
<dbReference type="Pfam" id="PF00465">
    <property type="entry name" value="Fe-ADH"/>
    <property type="match status" value="1"/>
</dbReference>
<evidence type="ECO:0000256" key="4">
    <source>
        <dbReference type="SAM" id="MobiDB-lite"/>
    </source>
</evidence>
<evidence type="ECO:0000256" key="2">
    <source>
        <dbReference type="ARBA" id="ARBA00023002"/>
    </source>
</evidence>
<keyword evidence="8" id="KW-1185">Reference proteome</keyword>
<proteinExistence type="inferred from homology"/>
<dbReference type="EC" id="1.3.1.32" evidence="7"/>
<dbReference type="CDD" id="cd08177">
    <property type="entry name" value="MAR"/>
    <property type="match status" value="1"/>
</dbReference>
<feature type="domain" description="Fe-containing alcohol dehydrogenase-like C-terminal" evidence="6">
    <location>
        <begin position="167"/>
        <end position="349"/>
    </location>
</feature>
<dbReference type="GO" id="GO:0018506">
    <property type="term" value="F:maleylacetate reductase activity"/>
    <property type="evidence" value="ECO:0007669"/>
    <property type="project" value="UniProtKB-EC"/>
</dbReference>
<accession>A0ABW4F2P7</accession>
<dbReference type="Pfam" id="PF25137">
    <property type="entry name" value="ADH_Fe_C"/>
    <property type="match status" value="1"/>
</dbReference>
<feature type="compositionally biased region" description="Polar residues" evidence="4">
    <location>
        <begin position="358"/>
        <end position="367"/>
    </location>
</feature>
<dbReference type="SUPFAM" id="SSF56796">
    <property type="entry name" value="Dehydroquinate synthase-like"/>
    <property type="match status" value="1"/>
</dbReference>
<dbReference type="InterPro" id="IPR039697">
    <property type="entry name" value="Alcohol_dehydrogenase_Fe"/>
</dbReference>
<protein>
    <submittedName>
        <fullName evidence="7">Maleylacetate reductase</fullName>
        <ecNumber evidence="7">1.3.1.32</ecNumber>
    </submittedName>
</protein>
<evidence type="ECO:0000256" key="3">
    <source>
        <dbReference type="ARBA" id="ARBA00023027"/>
    </source>
</evidence>
<dbReference type="InterPro" id="IPR056798">
    <property type="entry name" value="ADH_Fe_C"/>
</dbReference>
<dbReference type="Gene3D" id="1.20.1090.10">
    <property type="entry name" value="Dehydroquinate synthase-like - alpha domain"/>
    <property type="match status" value="1"/>
</dbReference>
<reference evidence="8" key="1">
    <citation type="journal article" date="2019" name="Int. J. Syst. Evol. Microbiol.">
        <title>The Global Catalogue of Microorganisms (GCM) 10K type strain sequencing project: providing services to taxonomists for standard genome sequencing and annotation.</title>
        <authorList>
            <consortium name="The Broad Institute Genomics Platform"/>
            <consortium name="The Broad Institute Genome Sequencing Center for Infectious Disease"/>
            <person name="Wu L."/>
            <person name="Ma J."/>
        </authorList>
    </citation>
    <scope>NUCLEOTIDE SEQUENCE [LARGE SCALE GENOMIC DNA]</scope>
    <source>
        <strain evidence="8">CCM 7043</strain>
    </source>
</reference>
<name>A0ABW4F2P7_9PSEU</name>
<evidence type="ECO:0000259" key="5">
    <source>
        <dbReference type="Pfam" id="PF00465"/>
    </source>
</evidence>
<dbReference type="RefSeq" id="WP_344722848.1">
    <property type="nucleotide sequence ID" value="NZ_BAAAUS010000015.1"/>
</dbReference>
<comment type="similarity">
    <text evidence="1">Belongs to the iron-containing alcohol dehydrogenase family.</text>
</comment>
<feature type="domain" description="Alcohol dehydrogenase iron-type/glycerol dehydrogenase GldA" evidence="5">
    <location>
        <begin position="11"/>
        <end position="155"/>
    </location>
</feature>
<evidence type="ECO:0000259" key="6">
    <source>
        <dbReference type="Pfam" id="PF25137"/>
    </source>
</evidence>
<dbReference type="Gene3D" id="3.40.50.1970">
    <property type="match status" value="1"/>
</dbReference>
<comment type="caution">
    <text evidence="7">The sequence shown here is derived from an EMBL/GenBank/DDBJ whole genome shotgun (WGS) entry which is preliminary data.</text>
</comment>
<dbReference type="InterPro" id="IPR034786">
    <property type="entry name" value="MAR"/>
</dbReference>
<dbReference type="PANTHER" id="PTHR11496:SF102">
    <property type="entry name" value="ALCOHOL DEHYDROGENASE 4"/>
    <property type="match status" value="1"/>
</dbReference>
<dbReference type="EMBL" id="JBHUCO010000035">
    <property type="protein sequence ID" value="MFD1521441.1"/>
    <property type="molecule type" value="Genomic_DNA"/>
</dbReference>
<evidence type="ECO:0000313" key="8">
    <source>
        <dbReference type="Proteomes" id="UP001597114"/>
    </source>
</evidence>
<keyword evidence="2 7" id="KW-0560">Oxidoreductase</keyword>
<dbReference type="PANTHER" id="PTHR11496">
    <property type="entry name" value="ALCOHOL DEHYDROGENASE"/>
    <property type="match status" value="1"/>
</dbReference>
<evidence type="ECO:0000313" key="7">
    <source>
        <dbReference type="EMBL" id="MFD1521441.1"/>
    </source>
</evidence>
<dbReference type="Proteomes" id="UP001597114">
    <property type="component" value="Unassembled WGS sequence"/>
</dbReference>
<organism evidence="7 8">
    <name type="scientific">Pseudonocardia yunnanensis</name>
    <dbReference type="NCBI Taxonomy" id="58107"/>
    <lineage>
        <taxon>Bacteria</taxon>
        <taxon>Bacillati</taxon>
        <taxon>Actinomycetota</taxon>
        <taxon>Actinomycetes</taxon>
        <taxon>Pseudonocardiales</taxon>
        <taxon>Pseudonocardiaceae</taxon>
        <taxon>Pseudonocardia</taxon>
    </lineage>
</organism>
<keyword evidence="3" id="KW-0520">NAD</keyword>
<dbReference type="InterPro" id="IPR001670">
    <property type="entry name" value="ADH_Fe/GldA"/>
</dbReference>
<evidence type="ECO:0000256" key="1">
    <source>
        <dbReference type="ARBA" id="ARBA00007358"/>
    </source>
</evidence>
<sequence>MREQFTYDALPGRVVFGAGAARTAIADEVARLDATRVLLIAMEQEEPLARKLTEPFAERIAATFTAVRPHVPTGVAEDARDLATAAGADLLLSIGGGSTTGTAKAVALTTGLPIVAVPTTYAGSEVTPVWGMTKGARKTTGVDQRVLPHCVVYDPDLTLTLPVDLSMASGLNAMAHCVEAFWAPRRNPISTLVAEEGIRALGRGLPAVLDEPAGVGGRADLLYGAYLAGSAFAVAGSGLHHKICHALGGAFDLPHAQTHAIVLPHVLAFNAPAAPDATRRIAQALGRADAVAGLAELTRQLGIPSGLRELGMHESQVDEVTDLVAPGVPADNPRRVDRPALRALIHAAWAGPPPHGSDATSTHQGQT</sequence>